<organism evidence="1 3">
    <name type="scientific">Lysinibacillus sphaericus</name>
    <name type="common">Bacillus sphaericus</name>
    <dbReference type="NCBI Taxonomy" id="1421"/>
    <lineage>
        <taxon>Bacteria</taxon>
        <taxon>Bacillati</taxon>
        <taxon>Bacillota</taxon>
        <taxon>Bacilli</taxon>
        <taxon>Bacillales</taxon>
        <taxon>Bacillaceae</taxon>
        <taxon>Lysinibacillus</taxon>
    </lineage>
</organism>
<dbReference type="Proteomes" id="UP000238825">
    <property type="component" value="Chromosome"/>
</dbReference>
<proteinExistence type="predicted"/>
<dbReference type="Pfam" id="PF13028">
    <property type="entry name" value="DUF3889"/>
    <property type="match status" value="1"/>
</dbReference>
<dbReference type="GeneID" id="48277419"/>
<dbReference type="InterPro" id="IPR024987">
    <property type="entry name" value="DUF3889"/>
</dbReference>
<sequence length="108" mass="12247">MRKILAVLGIIMTVLALPQQMPDANAQQQTPAYAKWGKLAIEKTQSSYPNSKIIDYLHEGSEIKEGATIEKFKLWLQEGDKEFGVYVTIKYTTKTQQVVDIELQETSK</sequence>
<gene>
    <name evidence="1" type="ORF">LS41612_14550</name>
    <name evidence="2" type="ORF">NCTC10338_01787</name>
</gene>
<reference evidence="1 3" key="1">
    <citation type="submission" date="2017-03" db="EMBL/GenBank/DDBJ databases">
        <title>The whole genome sequencing and assembly of Lysinibacillus sphaericus DSM 28T strain.</title>
        <authorList>
            <person name="Lee Y.-J."/>
            <person name="Yi H."/>
            <person name="Bahn Y.-S."/>
            <person name="Kim J.F."/>
            <person name="Lee D.-W."/>
        </authorList>
    </citation>
    <scope>NUCLEOTIDE SEQUENCE [LARGE SCALE GENOMIC DNA]</scope>
    <source>
        <strain evidence="1 3">DSM 28</strain>
    </source>
</reference>
<dbReference type="Gene3D" id="3.10.450.390">
    <property type="entry name" value="Protein of unknown function DUF3889"/>
    <property type="match status" value="1"/>
</dbReference>
<accession>A0A2S0K266</accession>
<evidence type="ECO:0000313" key="3">
    <source>
        <dbReference type="Proteomes" id="UP000238825"/>
    </source>
</evidence>
<name>A0A2S0K266_LYSSH</name>
<evidence type="ECO:0000313" key="2">
    <source>
        <dbReference type="EMBL" id="SUV16703.1"/>
    </source>
</evidence>
<reference evidence="2 4" key="2">
    <citation type="submission" date="2018-06" db="EMBL/GenBank/DDBJ databases">
        <authorList>
            <consortium name="Pathogen Informatics"/>
            <person name="Doyle S."/>
        </authorList>
    </citation>
    <scope>NUCLEOTIDE SEQUENCE [LARGE SCALE GENOMIC DNA]</scope>
    <source>
        <strain evidence="2 4">NCTC10338</strain>
    </source>
</reference>
<protein>
    <recommendedName>
        <fullName evidence="5">DUF3889 domain-containing protein</fullName>
    </recommendedName>
</protein>
<dbReference type="EMBL" id="CP019980">
    <property type="protein sequence ID" value="AVK97399.1"/>
    <property type="molecule type" value="Genomic_DNA"/>
</dbReference>
<evidence type="ECO:0000313" key="4">
    <source>
        <dbReference type="Proteomes" id="UP000255295"/>
    </source>
</evidence>
<dbReference type="EMBL" id="UFSZ01000001">
    <property type="protein sequence ID" value="SUV16703.1"/>
    <property type="molecule type" value="Genomic_DNA"/>
</dbReference>
<dbReference type="AlphaFoldDB" id="A0A2S0K266"/>
<dbReference type="RefSeq" id="WP_024363424.1">
    <property type="nucleotide sequence ID" value="NZ_BJNS01000020.1"/>
</dbReference>
<evidence type="ECO:0000313" key="1">
    <source>
        <dbReference type="EMBL" id="AVK97399.1"/>
    </source>
</evidence>
<evidence type="ECO:0008006" key="5">
    <source>
        <dbReference type="Google" id="ProtNLM"/>
    </source>
</evidence>
<dbReference type="Proteomes" id="UP000255295">
    <property type="component" value="Unassembled WGS sequence"/>
</dbReference>